<evidence type="ECO:0000256" key="4">
    <source>
        <dbReference type="ARBA" id="ARBA00022692"/>
    </source>
</evidence>
<dbReference type="KEGG" id="nvi:100463116"/>
<evidence type="ECO:0000256" key="2">
    <source>
        <dbReference type="ARBA" id="ARBA00022475"/>
    </source>
</evidence>
<evidence type="ECO:0000256" key="5">
    <source>
        <dbReference type="ARBA" id="ARBA00022725"/>
    </source>
</evidence>
<keyword evidence="4 10" id="KW-0812">Transmembrane</keyword>
<dbReference type="CTD" id="100463116"/>
<dbReference type="GeneID" id="100463116"/>
<comment type="subcellular location">
    <subcellularLocation>
        <location evidence="1 10">Cell membrane</location>
        <topology evidence="1 10">Multi-pass membrane protein</topology>
    </subcellularLocation>
</comment>
<keyword evidence="2" id="KW-1003">Cell membrane</keyword>
<evidence type="ECO:0000256" key="3">
    <source>
        <dbReference type="ARBA" id="ARBA00022606"/>
    </source>
</evidence>
<keyword evidence="5 10" id="KW-0552">Olfaction</keyword>
<feature type="transmembrane region" description="Helical" evidence="10">
    <location>
        <begin position="296"/>
        <end position="315"/>
    </location>
</feature>
<dbReference type="GO" id="GO:0007165">
    <property type="term" value="P:signal transduction"/>
    <property type="evidence" value="ECO:0007669"/>
    <property type="project" value="UniProtKB-KW"/>
</dbReference>
<feature type="transmembrane region" description="Helical" evidence="10">
    <location>
        <begin position="133"/>
        <end position="162"/>
    </location>
</feature>
<evidence type="ECO:0000256" key="10">
    <source>
        <dbReference type="RuleBase" id="RU351113"/>
    </source>
</evidence>
<evidence type="ECO:0000256" key="1">
    <source>
        <dbReference type="ARBA" id="ARBA00004651"/>
    </source>
</evidence>
<evidence type="ECO:0000313" key="11">
    <source>
        <dbReference type="EnsemblMetazoa" id="NP_001177549"/>
    </source>
</evidence>
<dbReference type="GO" id="GO:0005886">
    <property type="term" value="C:plasma membrane"/>
    <property type="evidence" value="ECO:0007669"/>
    <property type="project" value="UniProtKB-SubCell"/>
</dbReference>
<protein>
    <recommendedName>
        <fullName evidence="10">Odorant receptor</fullName>
    </recommendedName>
</protein>
<dbReference type="InParanoid" id="A0A7M6USG9"/>
<name>A0A7M6USG9_NASVI</name>
<evidence type="ECO:0000256" key="9">
    <source>
        <dbReference type="ARBA" id="ARBA00023224"/>
    </source>
</evidence>
<keyword evidence="12" id="KW-1185">Reference proteome</keyword>
<dbReference type="PANTHER" id="PTHR21137">
    <property type="entry name" value="ODORANT RECEPTOR"/>
    <property type="match status" value="1"/>
</dbReference>
<dbReference type="GO" id="GO:0005549">
    <property type="term" value="F:odorant binding"/>
    <property type="evidence" value="ECO:0007669"/>
    <property type="project" value="InterPro"/>
</dbReference>
<comment type="similarity">
    <text evidence="10">Belongs to the insect chemoreceptor superfamily. Heteromeric odorant receptor channel (TC 1.A.69) family.</text>
</comment>
<dbReference type="SMR" id="A0A7M6USG9"/>
<feature type="transmembrane region" description="Helical" evidence="10">
    <location>
        <begin position="266"/>
        <end position="290"/>
    </location>
</feature>
<keyword evidence="8 10" id="KW-0675">Receptor</keyword>
<keyword evidence="7 10" id="KW-0472">Membrane</keyword>
<evidence type="ECO:0000313" key="12">
    <source>
        <dbReference type="Proteomes" id="UP000002358"/>
    </source>
</evidence>
<dbReference type="RefSeq" id="NP_001177549.1">
    <property type="nucleotide sequence ID" value="NM_001190620.1"/>
</dbReference>
<keyword evidence="9 10" id="KW-0807">Transducer</keyword>
<dbReference type="OrthoDB" id="6617147at2759"/>
<feature type="transmembrane region" description="Helical" evidence="10">
    <location>
        <begin position="68"/>
        <end position="88"/>
    </location>
</feature>
<reference evidence="11" key="1">
    <citation type="submission" date="2021-01" db="UniProtKB">
        <authorList>
            <consortium name="EnsemblMetazoa"/>
        </authorList>
    </citation>
    <scope>IDENTIFICATION</scope>
</reference>
<sequence>MDEREIDLLYDNYYFKLNKKLQIITGLWPYKSRKYKLGIRAVVYATLSLVMIPLCNGFRTWCGVNLDICGENLVGICYTMLIFLKYWVTTHSEERLKNVYRLVAKNWMEITDPHEHEILVDYAKQGRLKTIGYTAYVVVAGIGFCQIPMISVILDIIIPLNVSRTKILFKGGEFILDPYQHFYKLYVYFVITSFVIMTIIIAIDTNYTIIIHQILGLLTIVKHRLQRLAIPMNLKKDNSYHAIIKAIHLHNDALQFVDLIESSYSCLFLVFIGFTIIIISISTSIMMAQIGKLLNMIRVAMFVLGASLHFLYINWTGQQMIDHSKELYLNVYSNEWYNLTKEAKTLLKIVMLRCLKPSKFTAGGLYTLNLESFGTIMESALTYVAIMSSFR</sequence>
<dbReference type="Proteomes" id="UP000002358">
    <property type="component" value="Unassembled WGS sequence"/>
</dbReference>
<dbReference type="Pfam" id="PF02949">
    <property type="entry name" value="7tm_6"/>
    <property type="match status" value="1"/>
</dbReference>
<organism evidence="11 12">
    <name type="scientific">Nasonia vitripennis</name>
    <name type="common">Parasitic wasp</name>
    <dbReference type="NCBI Taxonomy" id="7425"/>
    <lineage>
        <taxon>Eukaryota</taxon>
        <taxon>Metazoa</taxon>
        <taxon>Ecdysozoa</taxon>
        <taxon>Arthropoda</taxon>
        <taxon>Hexapoda</taxon>
        <taxon>Insecta</taxon>
        <taxon>Pterygota</taxon>
        <taxon>Neoptera</taxon>
        <taxon>Endopterygota</taxon>
        <taxon>Hymenoptera</taxon>
        <taxon>Apocrita</taxon>
        <taxon>Proctotrupomorpha</taxon>
        <taxon>Chalcidoidea</taxon>
        <taxon>Pteromalidae</taxon>
        <taxon>Pteromalinae</taxon>
        <taxon>Nasonia</taxon>
    </lineage>
</organism>
<evidence type="ECO:0000256" key="7">
    <source>
        <dbReference type="ARBA" id="ARBA00023136"/>
    </source>
</evidence>
<feature type="transmembrane region" description="Helical" evidence="10">
    <location>
        <begin position="183"/>
        <end position="203"/>
    </location>
</feature>
<feature type="transmembrane region" description="Helical" evidence="10">
    <location>
        <begin position="37"/>
        <end position="56"/>
    </location>
</feature>
<dbReference type="GO" id="GO:0004984">
    <property type="term" value="F:olfactory receptor activity"/>
    <property type="evidence" value="ECO:0007669"/>
    <property type="project" value="InterPro"/>
</dbReference>
<dbReference type="PANTHER" id="PTHR21137:SF35">
    <property type="entry name" value="ODORANT RECEPTOR 19A-RELATED"/>
    <property type="match status" value="1"/>
</dbReference>
<dbReference type="AlphaFoldDB" id="A0A7M6USG9"/>
<keyword evidence="6 10" id="KW-1133">Transmembrane helix</keyword>
<keyword evidence="3 10" id="KW-0716">Sensory transduction</keyword>
<proteinExistence type="inferred from homology"/>
<evidence type="ECO:0000256" key="6">
    <source>
        <dbReference type="ARBA" id="ARBA00022989"/>
    </source>
</evidence>
<evidence type="ECO:0000256" key="8">
    <source>
        <dbReference type="ARBA" id="ARBA00023170"/>
    </source>
</evidence>
<comment type="caution">
    <text evidence="10">Lacks conserved residue(s) required for the propagation of feature annotation.</text>
</comment>
<dbReference type="InterPro" id="IPR004117">
    <property type="entry name" value="7tm6_olfct_rcpt"/>
</dbReference>
<dbReference type="EnsemblMetazoa" id="NM_001190620">
    <property type="protein sequence ID" value="NP_001177549"/>
    <property type="gene ID" value="GeneID_100463116"/>
</dbReference>
<accession>A0A7M6USG9</accession>